<evidence type="ECO:0000256" key="1">
    <source>
        <dbReference type="SAM" id="SignalP"/>
    </source>
</evidence>
<dbReference type="KEGG" id="bbev:BBEV_1017"/>
<dbReference type="SUPFAM" id="SSF52821">
    <property type="entry name" value="Rhodanese/Cell cycle control phosphatase"/>
    <property type="match status" value="2"/>
</dbReference>
<keyword evidence="4" id="KW-1185">Reference proteome</keyword>
<dbReference type="PANTHER" id="PTHR43031:SF16">
    <property type="entry name" value="OXIDOREDUCTASE"/>
    <property type="match status" value="1"/>
</dbReference>
<dbReference type="Pfam" id="PF00581">
    <property type="entry name" value="Rhodanese"/>
    <property type="match status" value="2"/>
</dbReference>
<feature type="domain" description="Rhodanese" evidence="2">
    <location>
        <begin position="82"/>
        <end position="171"/>
    </location>
</feature>
<dbReference type="GO" id="GO:0004792">
    <property type="term" value="F:thiosulfate-cyanide sulfurtransferase activity"/>
    <property type="evidence" value="ECO:0007669"/>
    <property type="project" value="InterPro"/>
</dbReference>
<dbReference type="InterPro" id="IPR050229">
    <property type="entry name" value="GlpE_sulfurtransferase"/>
</dbReference>
<organism evidence="3 4">
    <name type="scientific">Salisediminibacterium beveridgei</name>
    <dbReference type="NCBI Taxonomy" id="632773"/>
    <lineage>
        <taxon>Bacteria</taxon>
        <taxon>Bacillati</taxon>
        <taxon>Bacillota</taxon>
        <taxon>Bacilli</taxon>
        <taxon>Bacillales</taxon>
        <taxon>Bacillaceae</taxon>
        <taxon>Salisediminibacterium</taxon>
    </lineage>
</organism>
<dbReference type="InterPro" id="IPR001763">
    <property type="entry name" value="Rhodanese-like_dom"/>
</dbReference>
<keyword evidence="1" id="KW-0732">Signal</keyword>
<dbReference type="Proteomes" id="UP000094463">
    <property type="component" value="Chromosome"/>
</dbReference>
<protein>
    <submittedName>
        <fullName evidence="3">Rhodanese-like</fullName>
    </submittedName>
</protein>
<dbReference type="OrthoDB" id="9800872at2"/>
<evidence type="ECO:0000313" key="3">
    <source>
        <dbReference type="EMBL" id="AOM82386.1"/>
    </source>
</evidence>
<dbReference type="STRING" id="632773.BBEV_1017"/>
<evidence type="ECO:0000313" key="4">
    <source>
        <dbReference type="Proteomes" id="UP000094463"/>
    </source>
</evidence>
<feature type="domain" description="Rhodanese" evidence="2">
    <location>
        <begin position="237"/>
        <end position="326"/>
    </location>
</feature>
<proteinExistence type="predicted"/>
<accession>A0A1D7QTN6</accession>
<dbReference type="PROSITE" id="PS00380">
    <property type="entry name" value="RHODANESE_1"/>
    <property type="match status" value="1"/>
</dbReference>
<dbReference type="PROSITE" id="PS50206">
    <property type="entry name" value="RHODANESE_3"/>
    <property type="match status" value="2"/>
</dbReference>
<dbReference type="EMBL" id="CP012502">
    <property type="protein sequence ID" value="AOM82386.1"/>
    <property type="molecule type" value="Genomic_DNA"/>
</dbReference>
<dbReference type="SMART" id="SM00450">
    <property type="entry name" value="RHOD"/>
    <property type="match status" value="2"/>
</dbReference>
<dbReference type="AlphaFoldDB" id="A0A1D7QTN6"/>
<feature type="signal peptide" evidence="1">
    <location>
        <begin position="1"/>
        <end position="19"/>
    </location>
</feature>
<dbReference type="InterPro" id="IPR036873">
    <property type="entry name" value="Rhodanese-like_dom_sf"/>
</dbReference>
<dbReference type="PANTHER" id="PTHR43031">
    <property type="entry name" value="FAD-DEPENDENT OXIDOREDUCTASE"/>
    <property type="match status" value="1"/>
</dbReference>
<dbReference type="CDD" id="cd00158">
    <property type="entry name" value="RHOD"/>
    <property type="match status" value="2"/>
</dbReference>
<evidence type="ECO:0000259" key="2">
    <source>
        <dbReference type="PROSITE" id="PS50206"/>
    </source>
</evidence>
<dbReference type="Gene3D" id="3.40.250.10">
    <property type="entry name" value="Rhodanese-like domain"/>
    <property type="match status" value="2"/>
</dbReference>
<dbReference type="PROSITE" id="PS51257">
    <property type="entry name" value="PROKAR_LIPOPROTEIN"/>
    <property type="match status" value="1"/>
</dbReference>
<feature type="chain" id="PRO_5038795447" evidence="1">
    <location>
        <begin position="20"/>
        <end position="356"/>
    </location>
</feature>
<dbReference type="RefSeq" id="WP_069364481.1">
    <property type="nucleotide sequence ID" value="NZ_CP012502.1"/>
</dbReference>
<dbReference type="InterPro" id="IPR001307">
    <property type="entry name" value="Thiosulphate_STrfase_CS"/>
</dbReference>
<name>A0A1D7QTN6_9BACI</name>
<sequence>MKHKWTGLLMGTLLLTATACNSEEASVMADEENNNGNGQEEETPVETDVFNDLMEMSAAYMEEPNFNLITGEELHNKTIFENPEDYFILDVRDTTTFIEGHIPGAVSIPFRVSGIEHLYVELPEDKTIYVVCFSGHTASQTVGMLNAAGYDAKALQFGMGGYAAGTGLGSDIPGGPADLPVVTTGYELTETYALPEVMSDADDMTAAAFEQSQVMLDKELPAVMGAPAVKELIDEGELDEYQLIDTRLEEHYSQGHVEEAANIPYNELFTEENLSLLDPDKMTIVIGYNGYDASQITRLLGQLDYKAAPLAYGMSIWSGDEEVVGDYLFDFSKVYDLPVTELKFDMDSGDVEAGCS</sequence>
<gene>
    <name evidence="3" type="ORF">BBEV_1017</name>
</gene>
<reference evidence="3 4" key="1">
    <citation type="submission" date="2015-08" db="EMBL/GenBank/DDBJ databases">
        <title>The complete genome sequence of Bacillus beveridgei MLTeJB.</title>
        <authorList>
            <person name="Hanson T.E."/>
            <person name="Mesa C."/>
            <person name="Basesman S.M."/>
            <person name="Oremland R.S."/>
        </authorList>
    </citation>
    <scope>NUCLEOTIDE SEQUENCE [LARGE SCALE GENOMIC DNA]</scope>
    <source>
        <strain evidence="3 4">MLTeJB</strain>
    </source>
</reference>